<comment type="caution">
    <text evidence="5">The sequence shown here is derived from an EMBL/GenBank/DDBJ whole genome shotgun (WGS) entry which is preliminary data.</text>
</comment>
<dbReference type="RefSeq" id="WP_129427188.1">
    <property type="nucleotide sequence ID" value="NZ_SDWV01000011.1"/>
</dbReference>
<comment type="subcellular location">
    <subcellularLocation>
        <location evidence="1">Secreted</location>
    </subcellularLocation>
</comment>
<dbReference type="InterPro" id="IPR018511">
    <property type="entry name" value="Hemolysin-typ_Ca-bd_CS"/>
</dbReference>
<dbReference type="Pfam" id="PF00353">
    <property type="entry name" value="HemolysinCabind"/>
    <property type="match status" value="3"/>
</dbReference>
<dbReference type="PANTHER" id="PTHR38340">
    <property type="entry name" value="S-LAYER PROTEIN"/>
    <property type="match status" value="1"/>
</dbReference>
<feature type="chain" id="PRO_5020390818" evidence="4">
    <location>
        <begin position="27"/>
        <end position="453"/>
    </location>
</feature>
<evidence type="ECO:0000256" key="1">
    <source>
        <dbReference type="ARBA" id="ARBA00004613"/>
    </source>
</evidence>
<keyword evidence="6" id="KW-1185">Reference proteome</keyword>
<dbReference type="GO" id="GO:0005576">
    <property type="term" value="C:extracellular region"/>
    <property type="evidence" value="ECO:0007669"/>
    <property type="project" value="UniProtKB-SubCell"/>
</dbReference>
<dbReference type="Gene3D" id="2.160.20.160">
    <property type="match status" value="1"/>
</dbReference>
<gene>
    <name evidence="5" type="ORF">EUA94_12390</name>
</gene>
<dbReference type="EMBL" id="SDWV01000011">
    <property type="protein sequence ID" value="RYC10586.1"/>
    <property type="molecule type" value="Genomic_DNA"/>
</dbReference>
<dbReference type="OrthoDB" id="3776855at2"/>
<dbReference type="PRINTS" id="PR00313">
    <property type="entry name" value="CABNDNGRPT"/>
</dbReference>
<dbReference type="SUPFAM" id="SSF51120">
    <property type="entry name" value="beta-Roll"/>
    <property type="match status" value="3"/>
</dbReference>
<dbReference type="AlphaFoldDB" id="A0A4Q2SWR1"/>
<dbReference type="InterPro" id="IPR050557">
    <property type="entry name" value="RTX_toxin/Mannuronan_C5-epim"/>
</dbReference>
<dbReference type="PROSITE" id="PS00330">
    <property type="entry name" value="HEMOLYSIN_CALCIUM"/>
    <property type="match status" value="1"/>
</dbReference>
<dbReference type="Proteomes" id="UP000291101">
    <property type="component" value="Unassembled WGS sequence"/>
</dbReference>
<proteinExistence type="predicted"/>
<dbReference type="InterPro" id="IPR011049">
    <property type="entry name" value="Serralysin-like_metalloprot_C"/>
</dbReference>
<reference evidence="5 6" key="1">
    <citation type="submission" date="2019-01" db="EMBL/GenBank/DDBJ databases">
        <title>Novel species of Nocardioides.</title>
        <authorList>
            <person name="Liu Q."/>
            <person name="X Y.-H."/>
        </authorList>
    </citation>
    <scope>NUCLEOTIDE SEQUENCE [LARGE SCALE GENOMIC DNA]</scope>
    <source>
        <strain evidence="5 6">HLT2-9</strain>
    </source>
</reference>
<sequence length="453" mass="46012">MRRATPLTAAGLLGLALLAPTSAVSAAAETCRGEAATVVGTTPTVTGTEGRDVIVTGRATQVLALGGDDLVCVVPDGTNYNVLSVDAGAGNDVVDTTGSSSTYYIDTDLGAGADVLEGGAASDAVIAGDPYFSAADVDTVRTGSGNDAVTTAGESDVVDLGPGTDRLTLLGGRTAPDGLLAGGDGEDTLKTTVRAGYGDTFDLAAGVYRHDGGATTAHFSSFEGLELDSYSADIGFHGTEGADRLTVSVLGVGPTTLAAFMLGGHDDVVLSEALLGGGSRIDAGAGEDRLVGARSSGSLALDLKQQQLRVNDVPFPASGVENAFLMAPDVLMAGDAQDNTLIALACTTTITGGHGDDELIWDPDYYFEAYSFSCTKSAEMRGGPGNDSFYGSPGNDRLHGDGDRDTIRGGAGNDRIHGGRGADRLLGEGGRDTADGNAGRDRCVAERERRCER</sequence>
<feature type="compositionally biased region" description="Basic and acidic residues" evidence="3">
    <location>
        <begin position="414"/>
        <end position="453"/>
    </location>
</feature>
<feature type="region of interest" description="Disordered" evidence="3">
    <location>
        <begin position="384"/>
        <end position="453"/>
    </location>
</feature>
<evidence type="ECO:0000256" key="3">
    <source>
        <dbReference type="SAM" id="MobiDB-lite"/>
    </source>
</evidence>
<dbReference type="PANTHER" id="PTHR38340:SF1">
    <property type="entry name" value="S-LAYER PROTEIN"/>
    <property type="match status" value="1"/>
</dbReference>
<keyword evidence="4" id="KW-0732">Signal</keyword>
<feature type="signal peptide" evidence="4">
    <location>
        <begin position="1"/>
        <end position="26"/>
    </location>
</feature>
<name>A0A4Q2SWR1_9ACTN</name>
<accession>A0A4Q2SWR1</accession>
<evidence type="ECO:0000256" key="2">
    <source>
        <dbReference type="ARBA" id="ARBA00022525"/>
    </source>
</evidence>
<evidence type="ECO:0000313" key="5">
    <source>
        <dbReference type="EMBL" id="RYC10586.1"/>
    </source>
</evidence>
<dbReference type="InterPro" id="IPR001343">
    <property type="entry name" value="Hemolysn_Ca-bd"/>
</dbReference>
<evidence type="ECO:0000313" key="6">
    <source>
        <dbReference type="Proteomes" id="UP000291101"/>
    </source>
</evidence>
<keyword evidence="2" id="KW-0964">Secreted</keyword>
<protein>
    <submittedName>
        <fullName evidence="5">Calcium-binding protein</fullName>
    </submittedName>
</protein>
<feature type="compositionally biased region" description="Basic and acidic residues" evidence="3">
    <location>
        <begin position="396"/>
        <end position="407"/>
    </location>
</feature>
<evidence type="ECO:0000256" key="4">
    <source>
        <dbReference type="SAM" id="SignalP"/>
    </source>
</evidence>
<organism evidence="5 6">
    <name type="scientific">Nocardioides zhouii</name>
    <dbReference type="NCBI Taxonomy" id="1168729"/>
    <lineage>
        <taxon>Bacteria</taxon>
        <taxon>Bacillati</taxon>
        <taxon>Actinomycetota</taxon>
        <taxon>Actinomycetes</taxon>
        <taxon>Propionibacteriales</taxon>
        <taxon>Nocardioidaceae</taxon>
        <taxon>Nocardioides</taxon>
    </lineage>
</organism>
<dbReference type="Gene3D" id="2.150.10.10">
    <property type="entry name" value="Serralysin-like metalloprotease, C-terminal"/>
    <property type="match status" value="1"/>
</dbReference>
<dbReference type="GO" id="GO:0005509">
    <property type="term" value="F:calcium ion binding"/>
    <property type="evidence" value="ECO:0007669"/>
    <property type="project" value="InterPro"/>
</dbReference>